<dbReference type="InterPro" id="IPR006541">
    <property type="entry name" value="Bacteriocin_ass"/>
</dbReference>
<protein>
    <recommendedName>
        <fullName evidence="4">DUF1430 domain-containing protein</fullName>
    </recommendedName>
</protein>
<keyword evidence="1" id="KW-0472">Membrane</keyword>
<feature type="transmembrane region" description="Helical" evidence="1">
    <location>
        <begin position="559"/>
        <end position="584"/>
    </location>
</feature>
<feature type="transmembrane region" description="Helical" evidence="1">
    <location>
        <begin position="236"/>
        <end position="259"/>
    </location>
</feature>
<dbReference type="Pfam" id="PF07242">
    <property type="entry name" value="DUF1430"/>
    <property type="match status" value="1"/>
</dbReference>
<accession>A0A139Q091</accession>
<dbReference type="Proteomes" id="UP000072363">
    <property type="component" value="Unassembled WGS sequence"/>
</dbReference>
<feature type="transmembrane region" description="Helical" evidence="1">
    <location>
        <begin position="596"/>
        <end position="619"/>
    </location>
</feature>
<feature type="transmembrane region" description="Helical" evidence="1">
    <location>
        <begin position="7"/>
        <end position="28"/>
    </location>
</feature>
<dbReference type="NCBIfam" id="TIGR01654">
    <property type="entry name" value="bact_immun_7tm"/>
    <property type="match status" value="1"/>
</dbReference>
<dbReference type="PATRIC" id="fig|1303.82.peg.371"/>
<feature type="transmembrane region" description="Helical" evidence="1">
    <location>
        <begin position="279"/>
        <end position="300"/>
    </location>
</feature>
<comment type="caution">
    <text evidence="2">The sequence shown here is derived from an EMBL/GenBank/DDBJ whole genome shotgun (WGS) entry which is preliminary data.</text>
</comment>
<feature type="transmembrane region" description="Helical" evidence="1">
    <location>
        <begin position="205"/>
        <end position="224"/>
    </location>
</feature>
<feature type="transmembrane region" description="Helical" evidence="1">
    <location>
        <begin position="625"/>
        <end position="649"/>
    </location>
</feature>
<dbReference type="RefSeq" id="WP_061427005.1">
    <property type="nucleotide sequence ID" value="NZ_KQ970235.1"/>
</dbReference>
<sequence length="665" mass="75216">MYGLLKKILACSSFILITLVGLLFVYHYKSELLGGYSQKVDVVSSTSSIATDLQKIAEDTGTVLARRIVDVKENERGEVENTYIPIGGELPKDLPLQENQGLIQNASYNTLYIIVKGNLSAQDLAGRLIEKGHQANAVEANSGLTLLKFLLVYPQAIMIAFVFLISFLTLLVADYIVNIRSVSIKRISGLGKYQIALRGIWKESLFLVGSASIVFVLAILILILQRNATLLAIELIGFPLLAWLVILLFLNFFASNLFYHILQRQPMNLSLKGKAPLHLIFVLVIVTQIFSLLTVMYSIYGVVDMTRQVRTLEEGKQAWTQYPSYFATHGLDTGEEKVDKERVQAFYGDLVSKTEPLYIGTTLDYIAMSSNSQKNSDYPTSENISNQLKVNRKFIKQSGLQLNTEGQAFFEQMGDFDRLILIPKSKENKIEDLKKVWSRFVQKGFAPDNAPIRKNHPDERVEVATYEGGENLFIYPIFTSVHYLVNRDSFVHNPIIIVYGSAYERQEVAGFDISNYVFDHPEQVREIIKQYKMTAHIGSFTNGLYSFESKIQQVTVERLLLLIASCISLATSILLMILLNTLYFYQGRKTYFIERLAGKSLIVIHHFYLLTLMCGYFLLAGLATFLHLPILVTLFPIFMAVGFLALFFFQLRQHQTSSILYLKGG</sequence>
<keyword evidence="1" id="KW-0812">Transmembrane</keyword>
<dbReference type="EMBL" id="LQNZ01000027">
    <property type="protein sequence ID" value="KXT95963.1"/>
    <property type="molecule type" value="Genomic_DNA"/>
</dbReference>
<evidence type="ECO:0000256" key="1">
    <source>
        <dbReference type="SAM" id="Phobius"/>
    </source>
</evidence>
<organism evidence="2 3">
    <name type="scientific">Streptococcus oralis</name>
    <dbReference type="NCBI Taxonomy" id="1303"/>
    <lineage>
        <taxon>Bacteria</taxon>
        <taxon>Bacillati</taxon>
        <taxon>Bacillota</taxon>
        <taxon>Bacilli</taxon>
        <taxon>Lactobacillales</taxon>
        <taxon>Streptococcaceae</taxon>
        <taxon>Streptococcus</taxon>
    </lineage>
</organism>
<reference evidence="2 3" key="1">
    <citation type="submission" date="2016-01" db="EMBL/GenBank/DDBJ databases">
        <title>Highly variable Streptococcus oralis are common among viridans streptococci isolated from primates.</title>
        <authorList>
            <person name="Denapaite D."/>
            <person name="Rieger M."/>
            <person name="Koendgen S."/>
            <person name="Brueckner R."/>
            <person name="Ochigava I."/>
            <person name="Kappeler P."/>
            <person name="Maetz-Rensing K."/>
            <person name="Leendertz F."/>
            <person name="Hakenbeck R."/>
        </authorList>
    </citation>
    <scope>NUCLEOTIDE SEQUENCE [LARGE SCALE GENOMIC DNA]</scope>
    <source>
        <strain evidence="2 3">DD27</strain>
    </source>
</reference>
<evidence type="ECO:0000313" key="3">
    <source>
        <dbReference type="Proteomes" id="UP000072363"/>
    </source>
</evidence>
<dbReference type="AlphaFoldDB" id="A0A139Q091"/>
<keyword evidence="1" id="KW-1133">Transmembrane helix</keyword>
<evidence type="ECO:0008006" key="4">
    <source>
        <dbReference type="Google" id="ProtNLM"/>
    </source>
</evidence>
<gene>
    <name evidence="2" type="ORF">SORDD27_00351</name>
</gene>
<proteinExistence type="predicted"/>
<feature type="transmembrane region" description="Helical" evidence="1">
    <location>
        <begin position="156"/>
        <end position="177"/>
    </location>
</feature>
<evidence type="ECO:0000313" key="2">
    <source>
        <dbReference type="EMBL" id="KXT95963.1"/>
    </source>
</evidence>
<name>A0A139Q091_STROR</name>